<gene>
    <name evidence="1" type="ORF">PXEA_LOCUS17891</name>
</gene>
<dbReference type="Proteomes" id="UP000784294">
    <property type="component" value="Unassembled WGS sequence"/>
</dbReference>
<evidence type="ECO:0000313" key="2">
    <source>
        <dbReference type="Proteomes" id="UP000784294"/>
    </source>
</evidence>
<comment type="caution">
    <text evidence="1">The sequence shown here is derived from an EMBL/GenBank/DDBJ whole genome shotgun (WGS) entry which is preliminary data.</text>
</comment>
<dbReference type="AlphaFoldDB" id="A0A3S5AT07"/>
<reference evidence="1" key="1">
    <citation type="submission" date="2018-11" db="EMBL/GenBank/DDBJ databases">
        <authorList>
            <consortium name="Pathogen Informatics"/>
        </authorList>
    </citation>
    <scope>NUCLEOTIDE SEQUENCE</scope>
</reference>
<evidence type="ECO:0000313" key="1">
    <source>
        <dbReference type="EMBL" id="VEL24451.1"/>
    </source>
</evidence>
<accession>A0A3S5AT07</accession>
<protein>
    <submittedName>
        <fullName evidence="1">Uncharacterized protein</fullName>
    </submittedName>
</protein>
<proteinExistence type="predicted"/>
<organism evidence="1 2">
    <name type="scientific">Protopolystoma xenopodis</name>
    <dbReference type="NCBI Taxonomy" id="117903"/>
    <lineage>
        <taxon>Eukaryota</taxon>
        <taxon>Metazoa</taxon>
        <taxon>Spiralia</taxon>
        <taxon>Lophotrochozoa</taxon>
        <taxon>Platyhelminthes</taxon>
        <taxon>Monogenea</taxon>
        <taxon>Polyopisthocotylea</taxon>
        <taxon>Polystomatidea</taxon>
        <taxon>Polystomatidae</taxon>
        <taxon>Protopolystoma</taxon>
    </lineage>
</organism>
<keyword evidence="2" id="KW-1185">Reference proteome</keyword>
<name>A0A3S5AT07_9PLAT</name>
<dbReference type="EMBL" id="CAAALY010067800">
    <property type="protein sequence ID" value="VEL24451.1"/>
    <property type="molecule type" value="Genomic_DNA"/>
</dbReference>
<sequence>MLPIHCLCEYLFHDVLTQLQEADDFSPAVPIISGPIRILPGQTQAQKHVKSRQRLTNGPLLTISSEGGESEVSEPAFASVESNQDVCSFVVGDHKTKGVYSASEEISLSDRIQEENMTNIDVPVPLIGELHIPGVI</sequence>